<dbReference type="InterPro" id="IPR015422">
    <property type="entry name" value="PyrdxlP-dep_Trfase_small"/>
</dbReference>
<proteinExistence type="predicted"/>
<dbReference type="InterPro" id="IPR015421">
    <property type="entry name" value="PyrdxlP-dep_Trfase_major"/>
</dbReference>
<dbReference type="Proteomes" id="UP001183176">
    <property type="component" value="Unassembled WGS sequence"/>
</dbReference>
<comment type="caution">
    <text evidence="1">The sequence shown here is derived from an EMBL/GenBank/DDBJ whole genome shotgun (WGS) entry which is preliminary data.</text>
</comment>
<dbReference type="EMBL" id="JAVREH010000006">
    <property type="protein sequence ID" value="MDT0261032.1"/>
    <property type="molecule type" value="Genomic_DNA"/>
</dbReference>
<dbReference type="Gene3D" id="3.40.640.10">
    <property type="entry name" value="Type I PLP-dependent aspartate aminotransferase-like (Major domain)"/>
    <property type="match status" value="1"/>
</dbReference>
<gene>
    <name evidence="1" type="ORF">RM423_06445</name>
</gene>
<evidence type="ECO:0000313" key="2">
    <source>
        <dbReference type="Proteomes" id="UP001183176"/>
    </source>
</evidence>
<dbReference type="Gene3D" id="3.90.1150.10">
    <property type="entry name" value="Aspartate Aminotransferase, domain 1"/>
    <property type="match status" value="1"/>
</dbReference>
<protein>
    <submittedName>
        <fullName evidence="1">Uncharacterized protein</fullName>
    </submittedName>
</protein>
<evidence type="ECO:0000313" key="1">
    <source>
        <dbReference type="EMBL" id="MDT0261032.1"/>
    </source>
</evidence>
<organism evidence="1 2">
    <name type="scientific">Jatrophihabitans lederbergiae</name>
    <dbReference type="NCBI Taxonomy" id="3075547"/>
    <lineage>
        <taxon>Bacteria</taxon>
        <taxon>Bacillati</taxon>
        <taxon>Actinomycetota</taxon>
        <taxon>Actinomycetes</taxon>
        <taxon>Jatrophihabitantales</taxon>
        <taxon>Jatrophihabitantaceae</taxon>
        <taxon>Jatrophihabitans</taxon>
    </lineage>
</organism>
<keyword evidence="2" id="KW-1185">Reference proteome</keyword>
<reference evidence="2" key="1">
    <citation type="submission" date="2023-07" db="EMBL/GenBank/DDBJ databases">
        <title>30 novel species of actinomycetes from the DSMZ collection.</title>
        <authorList>
            <person name="Nouioui I."/>
        </authorList>
    </citation>
    <scope>NUCLEOTIDE SEQUENCE [LARGE SCALE GENOMIC DNA]</scope>
    <source>
        <strain evidence="2">DSM 44399</strain>
    </source>
</reference>
<dbReference type="RefSeq" id="WP_311422189.1">
    <property type="nucleotide sequence ID" value="NZ_JAVREH010000006.1"/>
</dbReference>
<name>A0ABU2J7S3_9ACTN</name>
<accession>A0ABU2J7S3</accession>
<dbReference type="SUPFAM" id="SSF53383">
    <property type="entry name" value="PLP-dependent transferases"/>
    <property type="match status" value="1"/>
</dbReference>
<sequence length="176" mass="18342">MTELDIVRSQVPAIQRGCYFNGGYTGPLCSAARTAADEVTWRECENGRMGRAARAASAAITSEAQAKVARLLKVPAAGIALTQHTADGMNISSGERSTARVYLDAVDVPTLVPALAAVALSLSAGMELTGAAHLVYHKTSRLDLTIEGLLATLGVDVDSDARGLDTFPLSADANVR</sequence>
<dbReference type="InterPro" id="IPR015424">
    <property type="entry name" value="PyrdxlP-dep_Trfase"/>
</dbReference>